<name>G2Y1C5_BOTF4</name>
<proteinExistence type="predicted"/>
<organism evidence="1 2">
    <name type="scientific">Botryotinia fuckeliana (strain T4)</name>
    <name type="common">Noble rot fungus</name>
    <name type="synonym">Botrytis cinerea</name>
    <dbReference type="NCBI Taxonomy" id="999810"/>
    <lineage>
        <taxon>Eukaryota</taxon>
        <taxon>Fungi</taxon>
        <taxon>Dikarya</taxon>
        <taxon>Ascomycota</taxon>
        <taxon>Pezizomycotina</taxon>
        <taxon>Leotiomycetes</taxon>
        <taxon>Helotiales</taxon>
        <taxon>Sclerotiniaceae</taxon>
        <taxon>Botrytis</taxon>
    </lineage>
</organism>
<evidence type="ECO:0000313" key="1">
    <source>
        <dbReference type="EMBL" id="CCD46465.1"/>
    </source>
</evidence>
<reference evidence="2" key="1">
    <citation type="journal article" date="2011" name="PLoS Genet.">
        <title>Genomic analysis of the necrotrophic fungal pathogens Sclerotinia sclerotiorum and Botrytis cinerea.</title>
        <authorList>
            <person name="Amselem J."/>
            <person name="Cuomo C.A."/>
            <person name="van Kan J.A."/>
            <person name="Viaud M."/>
            <person name="Benito E.P."/>
            <person name="Couloux A."/>
            <person name="Coutinho P.M."/>
            <person name="de Vries R.P."/>
            <person name="Dyer P.S."/>
            <person name="Fillinger S."/>
            <person name="Fournier E."/>
            <person name="Gout L."/>
            <person name="Hahn M."/>
            <person name="Kohn L."/>
            <person name="Lapalu N."/>
            <person name="Plummer K.M."/>
            <person name="Pradier J.M."/>
            <person name="Quevillon E."/>
            <person name="Sharon A."/>
            <person name="Simon A."/>
            <person name="ten Have A."/>
            <person name="Tudzynski B."/>
            <person name="Tudzynski P."/>
            <person name="Wincker P."/>
            <person name="Andrew M."/>
            <person name="Anthouard V."/>
            <person name="Beever R.E."/>
            <person name="Beffa R."/>
            <person name="Benoit I."/>
            <person name="Bouzid O."/>
            <person name="Brault B."/>
            <person name="Chen Z."/>
            <person name="Choquer M."/>
            <person name="Collemare J."/>
            <person name="Cotton P."/>
            <person name="Danchin E.G."/>
            <person name="Da Silva C."/>
            <person name="Gautier A."/>
            <person name="Giraud C."/>
            <person name="Giraud T."/>
            <person name="Gonzalez C."/>
            <person name="Grossetete S."/>
            <person name="Guldener U."/>
            <person name="Henrissat B."/>
            <person name="Howlett B.J."/>
            <person name="Kodira C."/>
            <person name="Kretschmer M."/>
            <person name="Lappartient A."/>
            <person name="Leroch M."/>
            <person name="Levis C."/>
            <person name="Mauceli E."/>
            <person name="Neuveglise C."/>
            <person name="Oeser B."/>
            <person name="Pearson M."/>
            <person name="Poulain J."/>
            <person name="Poussereau N."/>
            <person name="Quesneville H."/>
            <person name="Rascle C."/>
            <person name="Schumacher J."/>
            <person name="Segurens B."/>
            <person name="Sexton A."/>
            <person name="Silva E."/>
            <person name="Sirven C."/>
            <person name="Soanes D.M."/>
            <person name="Talbot N.J."/>
            <person name="Templeton M."/>
            <person name="Yandava C."/>
            <person name="Yarden O."/>
            <person name="Zeng Q."/>
            <person name="Rollins J.A."/>
            <person name="Lebrun M.H."/>
            <person name="Dickman M."/>
        </authorList>
    </citation>
    <scope>NUCLEOTIDE SEQUENCE [LARGE SCALE GENOMIC DNA]</scope>
    <source>
        <strain evidence="2">T4</strain>
    </source>
</reference>
<dbReference type="Proteomes" id="UP000008177">
    <property type="component" value="Unplaced contigs"/>
</dbReference>
<dbReference type="EMBL" id="FQ790282">
    <property type="protein sequence ID" value="CCD46465.1"/>
    <property type="molecule type" value="Genomic_DNA"/>
</dbReference>
<gene>
    <name evidence="1" type="ORF">BofuT4_uP040760.1</name>
</gene>
<evidence type="ECO:0000313" key="2">
    <source>
        <dbReference type="Proteomes" id="UP000008177"/>
    </source>
</evidence>
<dbReference type="InParanoid" id="G2Y1C5"/>
<protein>
    <submittedName>
        <fullName evidence="1">Uncharacterized protein</fullName>
    </submittedName>
</protein>
<dbReference type="HOGENOM" id="CLU_3106058_0_0_1"/>
<accession>G2Y1C5</accession>
<dbReference type="AlphaFoldDB" id="G2Y1C5"/>
<sequence>MVTGTDSAHYESLDSIKRKIAAAMMADKINQACIDVIAAGDLMFFLSFSFL</sequence>